<dbReference type="Pfam" id="PF00176">
    <property type="entry name" value="SNF2-rel_dom"/>
    <property type="match status" value="1"/>
</dbReference>
<dbReference type="GO" id="GO:0061630">
    <property type="term" value="F:ubiquitin protein ligase activity"/>
    <property type="evidence" value="ECO:0007669"/>
    <property type="project" value="TreeGrafter"/>
</dbReference>
<keyword evidence="1" id="KW-0547">Nucleotide-binding</keyword>
<reference evidence="8 9" key="1">
    <citation type="journal article" date="2016" name="Mol. Biol. Evol.">
        <title>Comparative Genomics of Early-Diverging Mushroom-Forming Fungi Provides Insights into the Origins of Lignocellulose Decay Capabilities.</title>
        <authorList>
            <person name="Nagy L.G."/>
            <person name="Riley R."/>
            <person name="Tritt A."/>
            <person name="Adam C."/>
            <person name="Daum C."/>
            <person name="Floudas D."/>
            <person name="Sun H."/>
            <person name="Yadav J.S."/>
            <person name="Pangilinan J."/>
            <person name="Larsson K.H."/>
            <person name="Matsuura K."/>
            <person name="Barry K."/>
            <person name="Labutti K."/>
            <person name="Kuo R."/>
            <person name="Ohm R.A."/>
            <person name="Bhattacharya S.S."/>
            <person name="Shirouzu T."/>
            <person name="Yoshinaga Y."/>
            <person name="Martin F.M."/>
            <person name="Grigoriev I.V."/>
            <person name="Hibbett D.S."/>
        </authorList>
    </citation>
    <scope>NUCLEOTIDE SEQUENCE [LARGE SCALE GENOMIC DNA]</scope>
    <source>
        <strain evidence="8 9">HHB10207 ss-3</strain>
    </source>
</reference>
<dbReference type="Pfam" id="PF26021">
    <property type="entry name" value="Ferritin_C144_05"/>
    <property type="match status" value="1"/>
</dbReference>
<dbReference type="GO" id="GO:0005634">
    <property type="term" value="C:nucleus"/>
    <property type="evidence" value="ECO:0007669"/>
    <property type="project" value="TreeGrafter"/>
</dbReference>
<dbReference type="GO" id="GO:0006974">
    <property type="term" value="P:DNA damage response"/>
    <property type="evidence" value="ECO:0007669"/>
    <property type="project" value="TreeGrafter"/>
</dbReference>
<dbReference type="InterPro" id="IPR000330">
    <property type="entry name" value="SNF2_N"/>
</dbReference>
<evidence type="ECO:0000313" key="8">
    <source>
        <dbReference type="EMBL" id="KZT37191.1"/>
    </source>
</evidence>
<dbReference type="GO" id="GO:0016787">
    <property type="term" value="F:hydrolase activity"/>
    <property type="evidence" value="ECO:0007669"/>
    <property type="project" value="UniProtKB-KW"/>
</dbReference>
<evidence type="ECO:0000259" key="7">
    <source>
        <dbReference type="PROSITE" id="PS51192"/>
    </source>
</evidence>
<organism evidence="8 9">
    <name type="scientific">Sistotremastrum suecicum HHB10207 ss-3</name>
    <dbReference type="NCBI Taxonomy" id="1314776"/>
    <lineage>
        <taxon>Eukaryota</taxon>
        <taxon>Fungi</taxon>
        <taxon>Dikarya</taxon>
        <taxon>Basidiomycota</taxon>
        <taxon>Agaricomycotina</taxon>
        <taxon>Agaricomycetes</taxon>
        <taxon>Sistotremastrales</taxon>
        <taxon>Sistotremastraceae</taxon>
        <taxon>Sistotremastrum</taxon>
    </lineage>
</organism>
<feature type="domain" description="RING-type" evidence="6">
    <location>
        <begin position="1074"/>
        <end position="1113"/>
    </location>
</feature>
<dbReference type="Gene3D" id="3.40.50.10810">
    <property type="entry name" value="Tandem AAA-ATPase domain"/>
    <property type="match status" value="1"/>
</dbReference>
<feature type="compositionally biased region" description="Basic and acidic residues" evidence="5">
    <location>
        <begin position="1394"/>
        <end position="1411"/>
    </location>
</feature>
<dbReference type="GO" id="GO:0005524">
    <property type="term" value="F:ATP binding"/>
    <property type="evidence" value="ECO:0007669"/>
    <property type="project" value="InterPro"/>
</dbReference>
<evidence type="ECO:0000256" key="1">
    <source>
        <dbReference type="ARBA" id="ARBA00022741"/>
    </source>
</evidence>
<dbReference type="InterPro" id="IPR049730">
    <property type="entry name" value="SNF2/RAD54-like_C"/>
</dbReference>
<feature type="region of interest" description="Disordered" evidence="5">
    <location>
        <begin position="1371"/>
        <end position="1423"/>
    </location>
</feature>
<dbReference type="InterPro" id="IPR001841">
    <property type="entry name" value="Znf_RING"/>
</dbReference>
<dbReference type="PANTHER" id="PTHR45865">
    <property type="entry name" value="E3 UBIQUITIN-PROTEIN LIGASE SHPRH FAMILY MEMBER"/>
    <property type="match status" value="1"/>
</dbReference>
<dbReference type="CDD" id="cd16449">
    <property type="entry name" value="RING-HC"/>
    <property type="match status" value="1"/>
</dbReference>
<dbReference type="InterPro" id="IPR038718">
    <property type="entry name" value="SNF2-like_sf"/>
</dbReference>
<dbReference type="PROSITE" id="PS51192">
    <property type="entry name" value="HELICASE_ATP_BIND_1"/>
    <property type="match status" value="1"/>
</dbReference>
<keyword evidence="4" id="KW-0862">Zinc</keyword>
<dbReference type="CDD" id="cd18793">
    <property type="entry name" value="SF2_C_SNF"/>
    <property type="match status" value="1"/>
</dbReference>
<name>A0A166C8E0_9AGAM</name>
<evidence type="ECO:0000256" key="3">
    <source>
        <dbReference type="ARBA" id="ARBA00022840"/>
    </source>
</evidence>
<dbReference type="PANTHER" id="PTHR45865:SF1">
    <property type="entry name" value="E3 UBIQUITIN-PROTEIN LIGASE SHPRH"/>
    <property type="match status" value="1"/>
</dbReference>
<dbReference type="Pfam" id="PF13920">
    <property type="entry name" value="zf-C3HC4_3"/>
    <property type="match status" value="1"/>
</dbReference>
<keyword evidence="3" id="KW-0067">ATP-binding</keyword>
<accession>A0A166C8E0</accession>
<dbReference type="InterPro" id="IPR013083">
    <property type="entry name" value="Znf_RING/FYVE/PHD"/>
</dbReference>
<evidence type="ECO:0008006" key="10">
    <source>
        <dbReference type="Google" id="ProtNLM"/>
    </source>
</evidence>
<keyword evidence="4" id="KW-0863">Zinc-finger</keyword>
<keyword evidence="4" id="KW-0479">Metal-binding</keyword>
<dbReference type="InterPro" id="IPR059033">
    <property type="entry name" value="C144_05_dom"/>
</dbReference>
<dbReference type="SMART" id="SM00487">
    <property type="entry name" value="DEXDc"/>
    <property type="match status" value="1"/>
</dbReference>
<dbReference type="InterPro" id="IPR027417">
    <property type="entry name" value="P-loop_NTPase"/>
</dbReference>
<evidence type="ECO:0000259" key="6">
    <source>
        <dbReference type="PROSITE" id="PS50089"/>
    </source>
</evidence>
<dbReference type="Proteomes" id="UP000076798">
    <property type="component" value="Unassembled WGS sequence"/>
</dbReference>
<dbReference type="InterPro" id="IPR014001">
    <property type="entry name" value="Helicase_ATP-bd"/>
</dbReference>
<dbReference type="Gene3D" id="3.40.50.300">
    <property type="entry name" value="P-loop containing nucleotide triphosphate hydrolases"/>
    <property type="match status" value="1"/>
</dbReference>
<protein>
    <recommendedName>
        <fullName evidence="10">RING-type domain-containing protein</fullName>
    </recommendedName>
</protein>
<proteinExistence type="predicted"/>
<dbReference type="OrthoDB" id="5330228at2759"/>
<evidence type="ECO:0000256" key="5">
    <source>
        <dbReference type="SAM" id="MobiDB-lite"/>
    </source>
</evidence>
<keyword evidence="2" id="KW-0378">Hydrolase</keyword>
<feature type="domain" description="Helicase ATP-binding" evidence="7">
    <location>
        <begin position="209"/>
        <end position="458"/>
    </location>
</feature>
<evidence type="ECO:0000256" key="4">
    <source>
        <dbReference type="PROSITE-ProRule" id="PRU00175"/>
    </source>
</evidence>
<keyword evidence="9" id="KW-1185">Reference proteome</keyword>
<dbReference type="SUPFAM" id="SSF57850">
    <property type="entry name" value="RING/U-box"/>
    <property type="match status" value="1"/>
</dbReference>
<dbReference type="PROSITE" id="PS50089">
    <property type="entry name" value="ZF_RING_2"/>
    <property type="match status" value="1"/>
</dbReference>
<dbReference type="GO" id="GO:0008270">
    <property type="term" value="F:zinc ion binding"/>
    <property type="evidence" value="ECO:0007669"/>
    <property type="project" value="UniProtKB-KW"/>
</dbReference>
<sequence length="1423" mass="160790">MDDLDFDPRVADLFASCCNLENLGKIQTRSHISLSHIPSFETNDYLSELPFRIILTMNIYLLPSIMEPIKVSNRFDVSAESQRRVLQHIFPSPETEHPAAVDIPFFYSSLSPAPAIHSAIDHAVQPPLLRPTLLPFQRRSTLRLLALEGKTIDASGQVHDLPQHEYLRPGLWETVQKPTSTSSDASVSGSGSGDVWYFNRVTGALTDKLPTGSVPLGGLLAEEMGLGKTLECLALILLNPSPNRNPTAKKYNSIIDLEIKEVKTTLIVTPQSLAEQWLDEIKRHTPHLKVFVYPGWSRLEVPITEEDAMLQREKLKRKEIRTRVRSHSRGESDKENDMILDEIDSSVMDWATYVNQFDIVITNFTILQQDLSVARAPMARPRREAAMNRYNEGQRPRSPLIMVEWARAIMDEVQLVGTGKAAEMMSLIPRRSSLAVSGTPAKTNVADLANVLKFLKINDAIATSRHWQRLLKPGFSDVFTRLFQRISIRTLKAKVQDELTIPTQRRFVVGIEMGKVERHVYNEHLRQALAELGLNHDGKPLFEGWQVDVGLLRTWIRKLRALATHPQVGQLLGRDRIGYDGGNLKSISQVLDSMREESWRALMDDRKNMLQLSIRHAQLIQSDEDNHQRYQNALALLLECQAGASQLLHDLDSASQEHRRAGFILRREALRQHKGIETEDNGTAMEESQDVDVDMESSDIEDEENSLPKTIAGQEHSAKTLSLQLRYREAQVVQHRIYFLLGDVYHVLGSTVAETEAYEKAEEVRRSILKVSEVTAVKAMERLRTDVAGSKAVSEKDTTIEPCGVGGIKSTMLLDGADDIIDLMKQQADLLFEWRTKIFDFLTKELTGRETNEADGEEYGRALEIQGEVEQYLQAYFTLLGDRKEALVAERTILDQLGTRETKQRTTKAAMRAAAEDDFQALEDDVPEDAAKKKELNAQRKQIRSKFQARAIKSVMIDLNKLAVTLEDKHPEKQIALREASRLKKVIADQNTVMDRMESELALFRKAFNDRIVYFRQLQEISDSVAEVLWEATLDAAVQECLAALDKCRTDKAAKVQKLKFLESLASDAEEDQCIICTDTYQSGWIFDCAHRCCNTCLAEYLKKGHKLCPVCRAPIDLNRAQKVVHSRLLEPESHERNMDDSANEEIQYNTLPLRQLREIDEIETSGSFGSKIQSIVRHLVWLKEREPEAKSIVFSAWADSLAIIQHALKLNGISSLRVEQKRNKQSAATKFKTDPDISVFLLHGERENAGLNLIEAARIFCIEPVVNHAFEMQAIARIDRMGQDRDTEVFCYYSEDTVEKNILDLGVKQGMSLYTKDRATGTLVNVEEEGSLVSQKAVDAPIKGKKQKGDFVHSADDMMSILLPRIKESAADNEVEASQDRTGNESVESEVTQEMKRKLRAEAAEARRYTDAGPSTEIRNDL</sequence>
<dbReference type="InterPro" id="IPR052583">
    <property type="entry name" value="ATP-helicase/E3_Ub-Ligase"/>
</dbReference>
<dbReference type="SUPFAM" id="SSF52540">
    <property type="entry name" value="P-loop containing nucleoside triphosphate hydrolases"/>
    <property type="match status" value="2"/>
</dbReference>
<dbReference type="Gene3D" id="3.30.40.10">
    <property type="entry name" value="Zinc/RING finger domain, C3HC4 (zinc finger)"/>
    <property type="match status" value="1"/>
</dbReference>
<dbReference type="GO" id="GO:0000209">
    <property type="term" value="P:protein polyubiquitination"/>
    <property type="evidence" value="ECO:0007669"/>
    <property type="project" value="TreeGrafter"/>
</dbReference>
<gene>
    <name evidence="8" type="ORF">SISSUDRAFT_988089</name>
</gene>
<evidence type="ECO:0000313" key="9">
    <source>
        <dbReference type="Proteomes" id="UP000076798"/>
    </source>
</evidence>
<dbReference type="STRING" id="1314776.A0A166C8E0"/>
<evidence type="ECO:0000256" key="2">
    <source>
        <dbReference type="ARBA" id="ARBA00022801"/>
    </source>
</evidence>
<dbReference type="EMBL" id="KV428089">
    <property type="protein sequence ID" value="KZT37191.1"/>
    <property type="molecule type" value="Genomic_DNA"/>
</dbReference>